<keyword evidence="9" id="KW-1185">Reference proteome</keyword>
<dbReference type="InterPro" id="IPR036890">
    <property type="entry name" value="HATPase_C_sf"/>
</dbReference>
<dbReference type="Gene3D" id="3.30.450.20">
    <property type="entry name" value="PAS domain"/>
    <property type="match status" value="2"/>
</dbReference>
<evidence type="ECO:0000256" key="5">
    <source>
        <dbReference type="ARBA" id="ARBA00022777"/>
    </source>
</evidence>
<dbReference type="Pfam" id="PF02518">
    <property type="entry name" value="HATPase_c"/>
    <property type="match status" value="1"/>
</dbReference>
<reference evidence="8" key="2">
    <citation type="journal article" date="2020" name="Microorganisms">
        <title>Osmotic Adaptation and Compatible Solute Biosynthesis of Phototrophic Bacteria as Revealed from Genome Analyses.</title>
        <authorList>
            <person name="Imhoff J.F."/>
            <person name="Rahn T."/>
            <person name="Kunzel S."/>
            <person name="Keller A."/>
            <person name="Neulinger S.C."/>
        </authorList>
    </citation>
    <scope>NUCLEOTIDE SEQUENCE</scope>
    <source>
        <strain evidence="8">IM 151</strain>
    </source>
</reference>
<evidence type="ECO:0000313" key="8">
    <source>
        <dbReference type="EMBL" id="MBK1713400.1"/>
    </source>
</evidence>
<sequence length="574" mass="62560">MNISPATARDLFLRRIEQSVVAAFVLMLLLLCGSALLYGLQERRDRIASATEQAATLARALDEHVRRSFGAIDVILELVAADAARPDALLRDGEALHQTLERKRGLLPQARWLAVFGPDLELVADSGGDEDLRRALPLRIALRSQRDGGNSLLRVGQPIGGPDRPVIPVTRRIVAADGSFLGVAVAVLDSEHFERFYRELQLPAGSSLVLARADGTLLLRHPHYAAMPPGLDLSAVSPVFKLQRPLRGQTTLRATSVLDGVERLLTYREIEQPALLVGIGQDLEPLLAPWRQRVLTLAGGVVGVAAALTLLLWIALMQIRRSGDAERRHRETLEHKVRERTAELEHANEELRAFTYSASHDLRGPLNGIHGVMQLLRAKHGQVLPASALEILGHAELSVANMVRLTEDLLTLSGIGRRALEPQLVDLSALAHEIGAELVAADPEHHVEFEVEAGLQVVGDAGLLRIALQNLLANAWKYSSRAEQPRVQVHAELLDGERAIVVRDNGAGFDAAHAHRLFQPFQRLHSSREFPGTGVGLATVARIVRRHGGRVWADGSPGAGAAFRFTLPEPQCVP</sequence>
<dbReference type="Gene3D" id="3.30.565.10">
    <property type="entry name" value="Histidine kinase-like ATPase, C-terminal domain"/>
    <property type="match status" value="1"/>
</dbReference>
<dbReference type="InterPro" id="IPR054327">
    <property type="entry name" value="His-kinase-like_sensor"/>
</dbReference>
<accession>A0ABS1DWP0</accession>
<protein>
    <recommendedName>
        <fullName evidence="2">histidine kinase</fullName>
        <ecNumber evidence="2">2.7.13.3</ecNumber>
    </recommendedName>
</protein>
<evidence type="ECO:0000256" key="1">
    <source>
        <dbReference type="ARBA" id="ARBA00000085"/>
    </source>
</evidence>
<dbReference type="SUPFAM" id="SSF47384">
    <property type="entry name" value="Homodimeric domain of signal transducing histidine kinase"/>
    <property type="match status" value="1"/>
</dbReference>
<evidence type="ECO:0000256" key="6">
    <source>
        <dbReference type="SAM" id="Phobius"/>
    </source>
</evidence>
<comment type="catalytic activity">
    <reaction evidence="1">
        <text>ATP + protein L-histidine = ADP + protein N-phospho-L-histidine.</text>
        <dbReference type="EC" id="2.7.13.3"/>
    </reaction>
</comment>
<evidence type="ECO:0000256" key="2">
    <source>
        <dbReference type="ARBA" id="ARBA00012438"/>
    </source>
</evidence>
<feature type="transmembrane region" description="Helical" evidence="6">
    <location>
        <begin position="294"/>
        <end position="316"/>
    </location>
</feature>
<evidence type="ECO:0000313" key="9">
    <source>
        <dbReference type="Proteomes" id="UP001041814"/>
    </source>
</evidence>
<proteinExistence type="predicted"/>
<keyword evidence="4" id="KW-0808">Transferase</keyword>
<dbReference type="EMBL" id="NRRU01000037">
    <property type="protein sequence ID" value="MBK1713400.1"/>
    <property type="molecule type" value="Genomic_DNA"/>
</dbReference>
<evidence type="ECO:0000259" key="7">
    <source>
        <dbReference type="PROSITE" id="PS50109"/>
    </source>
</evidence>
<dbReference type="PROSITE" id="PS50109">
    <property type="entry name" value="HIS_KIN"/>
    <property type="match status" value="1"/>
</dbReference>
<keyword evidence="6" id="KW-1133">Transmembrane helix</keyword>
<feature type="transmembrane region" description="Helical" evidence="6">
    <location>
        <begin position="20"/>
        <end position="40"/>
    </location>
</feature>
<keyword evidence="5 8" id="KW-0418">Kinase</keyword>
<keyword evidence="6" id="KW-0472">Membrane</keyword>
<evidence type="ECO:0000256" key="4">
    <source>
        <dbReference type="ARBA" id="ARBA00022679"/>
    </source>
</evidence>
<dbReference type="Proteomes" id="UP001041814">
    <property type="component" value="Unassembled WGS sequence"/>
</dbReference>
<dbReference type="SUPFAM" id="SSF55874">
    <property type="entry name" value="ATPase domain of HSP90 chaperone/DNA topoisomerase II/histidine kinase"/>
    <property type="match status" value="1"/>
</dbReference>
<feature type="domain" description="Histidine kinase" evidence="7">
    <location>
        <begin position="357"/>
        <end position="571"/>
    </location>
</feature>
<dbReference type="SMART" id="SM00387">
    <property type="entry name" value="HATPase_c"/>
    <property type="match status" value="1"/>
</dbReference>
<dbReference type="RefSeq" id="WP_200378733.1">
    <property type="nucleotide sequence ID" value="NZ_NRRU01000037.1"/>
</dbReference>
<dbReference type="InterPro" id="IPR003661">
    <property type="entry name" value="HisK_dim/P_dom"/>
</dbReference>
<dbReference type="SMART" id="SM00388">
    <property type="entry name" value="HisKA"/>
    <property type="match status" value="1"/>
</dbReference>
<dbReference type="CDD" id="cd00082">
    <property type="entry name" value="HisKA"/>
    <property type="match status" value="1"/>
</dbReference>
<name>A0ABS1DWP0_RUBGE</name>
<dbReference type="InterPro" id="IPR036097">
    <property type="entry name" value="HisK_dim/P_sf"/>
</dbReference>
<dbReference type="Gene3D" id="1.10.287.130">
    <property type="match status" value="1"/>
</dbReference>
<comment type="caution">
    <text evidence="8">The sequence shown here is derived from an EMBL/GenBank/DDBJ whole genome shotgun (WGS) entry which is preliminary data.</text>
</comment>
<gene>
    <name evidence="8" type="ORF">CKO43_11485</name>
</gene>
<evidence type="ECO:0000256" key="3">
    <source>
        <dbReference type="ARBA" id="ARBA00022553"/>
    </source>
</evidence>
<dbReference type="PANTHER" id="PTHR42878:SF15">
    <property type="entry name" value="BACTERIOPHYTOCHROME"/>
    <property type="match status" value="1"/>
</dbReference>
<organism evidence="8 9">
    <name type="scientific">Rubrivivax gelatinosus</name>
    <name type="common">Rhodocyclus gelatinosus</name>
    <name type="synonym">Rhodopseudomonas gelatinosa</name>
    <dbReference type="NCBI Taxonomy" id="28068"/>
    <lineage>
        <taxon>Bacteria</taxon>
        <taxon>Pseudomonadati</taxon>
        <taxon>Pseudomonadota</taxon>
        <taxon>Betaproteobacteria</taxon>
        <taxon>Burkholderiales</taxon>
        <taxon>Sphaerotilaceae</taxon>
        <taxon>Rubrivivax</taxon>
    </lineage>
</organism>
<reference evidence="8" key="1">
    <citation type="submission" date="2017-08" db="EMBL/GenBank/DDBJ databases">
        <authorList>
            <person name="Imhoff J.F."/>
            <person name="Rahn T."/>
            <person name="Kuenzel S."/>
            <person name="Neulinger S.C."/>
        </authorList>
    </citation>
    <scope>NUCLEOTIDE SEQUENCE</scope>
    <source>
        <strain evidence="8">IM 151</strain>
    </source>
</reference>
<dbReference type="CDD" id="cd12914">
    <property type="entry name" value="PDC1_DGC_like"/>
    <property type="match status" value="1"/>
</dbReference>
<dbReference type="InterPro" id="IPR004358">
    <property type="entry name" value="Sig_transdc_His_kin-like_C"/>
</dbReference>
<dbReference type="InterPro" id="IPR005467">
    <property type="entry name" value="His_kinase_dom"/>
</dbReference>
<dbReference type="GO" id="GO:0016301">
    <property type="term" value="F:kinase activity"/>
    <property type="evidence" value="ECO:0007669"/>
    <property type="project" value="UniProtKB-KW"/>
</dbReference>
<dbReference type="Pfam" id="PF22588">
    <property type="entry name" value="dCache_1_like"/>
    <property type="match status" value="1"/>
</dbReference>
<keyword evidence="3" id="KW-0597">Phosphoprotein</keyword>
<dbReference type="EC" id="2.7.13.3" evidence="2"/>
<keyword evidence="6" id="KW-0812">Transmembrane</keyword>
<dbReference type="CDD" id="cd12915">
    <property type="entry name" value="PDC2_DGC_like"/>
    <property type="match status" value="1"/>
</dbReference>
<dbReference type="InterPro" id="IPR003594">
    <property type="entry name" value="HATPase_dom"/>
</dbReference>
<dbReference type="PANTHER" id="PTHR42878">
    <property type="entry name" value="TWO-COMPONENT HISTIDINE KINASE"/>
    <property type="match status" value="1"/>
</dbReference>
<dbReference type="InterPro" id="IPR050351">
    <property type="entry name" value="BphY/WalK/GraS-like"/>
</dbReference>
<dbReference type="Pfam" id="PF00512">
    <property type="entry name" value="HisKA"/>
    <property type="match status" value="1"/>
</dbReference>
<dbReference type="PRINTS" id="PR00344">
    <property type="entry name" value="BCTRLSENSOR"/>
</dbReference>